<dbReference type="GO" id="GO:0015648">
    <property type="term" value="F:lipid-linked peptidoglycan transporter activity"/>
    <property type="evidence" value="ECO:0007669"/>
    <property type="project" value="TreeGrafter"/>
</dbReference>
<dbReference type="RefSeq" id="WP_095311698.1">
    <property type="nucleotide sequence ID" value="NZ_BORC01000006.1"/>
</dbReference>
<feature type="transmembrane region" description="Helical" evidence="6">
    <location>
        <begin position="105"/>
        <end position="128"/>
    </location>
</feature>
<evidence type="ECO:0000256" key="3">
    <source>
        <dbReference type="ARBA" id="ARBA00022960"/>
    </source>
</evidence>
<feature type="transmembrane region" description="Helical" evidence="6">
    <location>
        <begin position="318"/>
        <end position="338"/>
    </location>
</feature>
<evidence type="ECO:0000256" key="6">
    <source>
        <dbReference type="SAM" id="Phobius"/>
    </source>
</evidence>
<dbReference type="PANTHER" id="PTHR30474:SF1">
    <property type="entry name" value="PEPTIDOGLYCAN GLYCOSYLTRANSFERASE MRDB"/>
    <property type="match status" value="1"/>
</dbReference>
<dbReference type="GO" id="GO:0032153">
    <property type="term" value="C:cell division site"/>
    <property type="evidence" value="ECO:0007669"/>
    <property type="project" value="TreeGrafter"/>
</dbReference>
<proteinExistence type="predicted"/>
<dbReference type="Proteomes" id="UP000682111">
    <property type="component" value="Unassembled WGS sequence"/>
</dbReference>
<dbReference type="PANTHER" id="PTHR30474">
    <property type="entry name" value="CELL CYCLE PROTEIN"/>
    <property type="match status" value="1"/>
</dbReference>
<accession>A0A919WKP9</accession>
<feature type="transmembrane region" description="Helical" evidence="6">
    <location>
        <begin position="350"/>
        <end position="373"/>
    </location>
</feature>
<evidence type="ECO:0000256" key="5">
    <source>
        <dbReference type="ARBA" id="ARBA00023136"/>
    </source>
</evidence>
<dbReference type="AlphaFoldDB" id="A0A919WKP9"/>
<keyword evidence="8" id="KW-1185">Reference proteome</keyword>
<organism evidence="7 8">
    <name type="scientific">Robertmurraya siralis</name>
    <dbReference type="NCBI Taxonomy" id="77777"/>
    <lineage>
        <taxon>Bacteria</taxon>
        <taxon>Bacillati</taxon>
        <taxon>Bacillota</taxon>
        <taxon>Bacilli</taxon>
        <taxon>Bacillales</taxon>
        <taxon>Bacillaceae</taxon>
        <taxon>Robertmurraya</taxon>
    </lineage>
</organism>
<sequence length="388" mass="43535">MDKKNKVAEKFDWTLSFILLLFFLTSCAAIYSAQTTEQYIENYFLRQIAYYVIGAIIIAIVMFFDSYQYRKLSWYLYGFGILLLVVLYLLPPSDFTPIRNGAKSWFVIPGLGSIQPSEFMKIFLILTLSKLIADHHEKNPLKTSKTDFILFIKLGLATLPPLALIAEQDLGTALVIIAIFVGMILISGMTWKILLPVFSAGAALVAAVFYIVIHYPELLEKHIDTYQYNRIYSWLDPESYQSGAGYHLYKSLQAIGSGLITGKGFGERVVYIPESHTDFIFSVIGEEYGFAGASLVIGLFFILIYHLTKTALDTNDPFNTYICVGVISMIAFHVFQNIGMTIQVLPITGIPLPFISSGGSSLMANMFAMGLIFSIRYHHKSYMFGSAK</sequence>
<dbReference type="Pfam" id="PF01098">
    <property type="entry name" value="FTSW_RODA_SPOVE"/>
    <property type="match status" value="1"/>
</dbReference>
<dbReference type="GO" id="GO:0051301">
    <property type="term" value="P:cell division"/>
    <property type="evidence" value="ECO:0007669"/>
    <property type="project" value="InterPro"/>
</dbReference>
<reference evidence="7" key="1">
    <citation type="submission" date="2021-03" db="EMBL/GenBank/DDBJ databases">
        <title>Antimicrobial resistance genes in bacteria isolated from Japanese honey, and their potential for conferring macrolide and lincosamide resistance in the American foulbrood pathogen Paenibacillus larvae.</title>
        <authorList>
            <person name="Okamoto M."/>
            <person name="Kumagai M."/>
            <person name="Kanamori H."/>
            <person name="Takamatsu D."/>
        </authorList>
    </citation>
    <scope>NUCLEOTIDE SEQUENCE</scope>
    <source>
        <strain evidence="7">J27TS8</strain>
    </source>
</reference>
<dbReference type="GO" id="GO:0005886">
    <property type="term" value="C:plasma membrane"/>
    <property type="evidence" value="ECO:0007669"/>
    <property type="project" value="TreeGrafter"/>
</dbReference>
<evidence type="ECO:0000256" key="4">
    <source>
        <dbReference type="ARBA" id="ARBA00022989"/>
    </source>
</evidence>
<feature type="transmembrane region" description="Helical" evidence="6">
    <location>
        <begin position="74"/>
        <end position="93"/>
    </location>
</feature>
<feature type="transmembrane region" description="Helical" evidence="6">
    <location>
        <begin position="148"/>
        <end position="164"/>
    </location>
</feature>
<feature type="transmembrane region" description="Helical" evidence="6">
    <location>
        <begin position="48"/>
        <end position="67"/>
    </location>
</feature>
<evidence type="ECO:0000256" key="2">
    <source>
        <dbReference type="ARBA" id="ARBA00022692"/>
    </source>
</evidence>
<dbReference type="EMBL" id="BORC01000006">
    <property type="protein sequence ID" value="GIN63481.1"/>
    <property type="molecule type" value="Genomic_DNA"/>
</dbReference>
<gene>
    <name evidence="7" type="ORF">J27TS8_34740</name>
</gene>
<protein>
    <submittedName>
        <fullName evidence="7">Rod shape-determining protein RodA</fullName>
    </submittedName>
</protein>
<feature type="transmembrane region" description="Helical" evidence="6">
    <location>
        <begin position="288"/>
        <end position="306"/>
    </location>
</feature>
<dbReference type="InterPro" id="IPR001182">
    <property type="entry name" value="FtsW/RodA"/>
</dbReference>
<keyword evidence="5 6" id="KW-0472">Membrane</keyword>
<comment type="subcellular location">
    <subcellularLocation>
        <location evidence="1">Membrane</location>
        <topology evidence="1">Multi-pass membrane protein</topology>
    </subcellularLocation>
</comment>
<feature type="transmembrane region" description="Helical" evidence="6">
    <location>
        <begin position="193"/>
        <end position="213"/>
    </location>
</feature>
<dbReference type="GO" id="GO:0008360">
    <property type="term" value="P:regulation of cell shape"/>
    <property type="evidence" value="ECO:0007669"/>
    <property type="project" value="UniProtKB-KW"/>
</dbReference>
<evidence type="ECO:0000313" key="8">
    <source>
        <dbReference type="Proteomes" id="UP000682111"/>
    </source>
</evidence>
<name>A0A919WKP9_9BACI</name>
<keyword evidence="2 6" id="KW-0812">Transmembrane</keyword>
<dbReference type="OrthoDB" id="9768187at2"/>
<keyword evidence="4 6" id="KW-1133">Transmembrane helix</keyword>
<keyword evidence="3" id="KW-0133">Cell shape</keyword>
<evidence type="ECO:0000313" key="7">
    <source>
        <dbReference type="EMBL" id="GIN63481.1"/>
    </source>
</evidence>
<evidence type="ECO:0000256" key="1">
    <source>
        <dbReference type="ARBA" id="ARBA00004141"/>
    </source>
</evidence>
<comment type="caution">
    <text evidence="7">The sequence shown here is derived from an EMBL/GenBank/DDBJ whole genome shotgun (WGS) entry which is preliminary data.</text>
</comment>
<feature type="transmembrane region" description="Helical" evidence="6">
    <location>
        <begin position="170"/>
        <end position="186"/>
    </location>
</feature>
<dbReference type="PROSITE" id="PS51257">
    <property type="entry name" value="PROKAR_LIPOPROTEIN"/>
    <property type="match status" value="1"/>
</dbReference>